<dbReference type="Pfam" id="PF25597">
    <property type="entry name" value="SH3_retrovirus"/>
    <property type="match status" value="1"/>
</dbReference>
<dbReference type="EMBL" id="JH669199">
    <property type="protein sequence ID" value="KAG6464550.1"/>
    <property type="molecule type" value="Genomic_DNA"/>
</dbReference>
<evidence type="ECO:0000256" key="1">
    <source>
        <dbReference type="ARBA" id="ARBA00022723"/>
    </source>
</evidence>
<keyword evidence="6" id="KW-1185">Reference proteome</keyword>
<feature type="domain" description="Integrase catalytic" evidence="4">
    <location>
        <begin position="1"/>
        <end position="84"/>
    </location>
</feature>
<feature type="compositionally biased region" description="Acidic residues" evidence="3">
    <location>
        <begin position="183"/>
        <end position="193"/>
    </location>
</feature>
<comment type="caution">
    <text evidence="5">The sequence shown here is derived from an EMBL/GenBank/DDBJ whole genome shotgun (WGS) entry which is preliminary data.</text>
</comment>
<evidence type="ECO:0000313" key="5">
    <source>
        <dbReference type="EMBL" id="KAG6464550.1"/>
    </source>
</evidence>
<dbReference type="InterPro" id="IPR057670">
    <property type="entry name" value="SH3_retrovirus"/>
</dbReference>
<name>A0A921ZU43_MANSE</name>
<dbReference type="Proteomes" id="UP000791440">
    <property type="component" value="Unassembled WGS sequence"/>
</dbReference>
<reference evidence="5" key="2">
    <citation type="submission" date="2020-12" db="EMBL/GenBank/DDBJ databases">
        <authorList>
            <person name="Kanost M."/>
        </authorList>
    </citation>
    <scope>NUCLEOTIDE SEQUENCE</scope>
</reference>
<dbReference type="InterPro" id="IPR001584">
    <property type="entry name" value="Integrase_cat-core"/>
</dbReference>
<dbReference type="InterPro" id="IPR039537">
    <property type="entry name" value="Retrotran_Ty1/copia-like"/>
</dbReference>
<protein>
    <recommendedName>
        <fullName evidence="4">Integrase catalytic domain-containing protein</fullName>
    </recommendedName>
</protein>
<feature type="region of interest" description="Disordered" evidence="3">
    <location>
        <begin position="179"/>
        <end position="205"/>
    </location>
</feature>
<evidence type="ECO:0000256" key="2">
    <source>
        <dbReference type="ARBA" id="ARBA00022801"/>
    </source>
</evidence>
<keyword evidence="2" id="KW-0378">Hydrolase</keyword>
<dbReference type="PANTHER" id="PTHR42648:SF28">
    <property type="entry name" value="TRANSPOSON-ENCODED PROTEIN WITH RIBONUCLEASE H-LIKE AND RETROVIRUS ZINC FINGER-LIKE DOMAINS"/>
    <property type="match status" value="1"/>
</dbReference>
<dbReference type="GO" id="GO:0015074">
    <property type="term" value="P:DNA integration"/>
    <property type="evidence" value="ECO:0007669"/>
    <property type="project" value="InterPro"/>
</dbReference>
<evidence type="ECO:0000313" key="6">
    <source>
        <dbReference type="Proteomes" id="UP000791440"/>
    </source>
</evidence>
<dbReference type="Pfam" id="PF07727">
    <property type="entry name" value="RVT_2"/>
    <property type="match status" value="1"/>
</dbReference>
<accession>A0A921ZU43</accession>
<dbReference type="GO" id="GO:0016787">
    <property type="term" value="F:hydrolase activity"/>
    <property type="evidence" value="ECO:0007669"/>
    <property type="project" value="UniProtKB-KW"/>
</dbReference>
<evidence type="ECO:0000259" key="4">
    <source>
        <dbReference type="PROSITE" id="PS50994"/>
    </source>
</evidence>
<dbReference type="PROSITE" id="PS50994">
    <property type="entry name" value="INTEGRASE"/>
    <property type="match status" value="1"/>
</dbReference>
<proteinExistence type="predicted"/>
<dbReference type="InterPro" id="IPR013103">
    <property type="entry name" value="RVT_2"/>
</dbReference>
<keyword evidence="1" id="KW-0479">Metal-binding</keyword>
<evidence type="ECO:0000256" key="3">
    <source>
        <dbReference type="SAM" id="MobiDB-lite"/>
    </source>
</evidence>
<sequence length="350" mass="41024">MLKIFCRNKGINLENTLPYTPQQNGVAERLNRTLCDKTRTVFAETNLPKFLWCEAIQCAAYQLNRSPSQAINFKTPCFMKYGHNDMSRLRIFGLKAWPTIVTKQDKLSKRAIPTRMVGYRLWNLEDNTIIISRDVIFNENDIEYKEKEEDKNEKYINLEEEQNIQQDIESENTEIENTKYEDTNEEDETINEETSDRKQEIEKRSKSGRIIKRPTYFDEYESNIVICLSAETPNSFEEAMNNTEWEEAVNKELNALEKLETWEENKLPAGKKAIDTKWIFKEKEDGTKKARLVVRGFQQKKEDTFQSNYAPVARHSTIRMFLSKAIQEDLKIIQLDIPTAFLNGKLKSDV</sequence>
<organism evidence="5 6">
    <name type="scientific">Manduca sexta</name>
    <name type="common">Tobacco hawkmoth</name>
    <name type="synonym">Tobacco hornworm</name>
    <dbReference type="NCBI Taxonomy" id="7130"/>
    <lineage>
        <taxon>Eukaryota</taxon>
        <taxon>Metazoa</taxon>
        <taxon>Ecdysozoa</taxon>
        <taxon>Arthropoda</taxon>
        <taxon>Hexapoda</taxon>
        <taxon>Insecta</taxon>
        <taxon>Pterygota</taxon>
        <taxon>Neoptera</taxon>
        <taxon>Endopterygota</taxon>
        <taxon>Lepidoptera</taxon>
        <taxon>Glossata</taxon>
        <taxon>Ditrysia</taxon>
        <taxon>Bombycoidea</taxon>
        <taxon>Sphingidae</taxon>
        <taxon>Sphinginae</taxon>
        <taxon>Sphingini</taxon>
        <taxon>Manduca</taxon>
    </lineage>
</organism>
<gene>
    <name evidence="5" type="ORF">O3G_MSEX014592</name>
</gene>
<reference evidence="5" key="1">
    <citation type="journal article" date="2016" name="Insect Biochem. Mol. Biol.">
        <title>Multifaceted biological insights from a draft genome sequence of the tobacco hornworm moth, Manduca sexta.</title>
        <authorList>
            <person name="Kanost M.R."/>
            <person name="Arrese E.L."/>
            <person name="Cao X."/>
            <person name="Chen Y.R."/>
            <person name="Chellapilla S."/>
            <person name="Goldsmith M.R."/>
            <person name="Grosse-Wilde E."/>
            <person name="Heckel D.G."/>
            <person name="Herndon N."/>
            <person name="Jiang H."/>
            <person name="Papanicolaou A."/>
            <person name="Qu J."/>
            <person name="Soulages J.L."/>
            <person name="Vogel H."/>
            <person name="Walters J."/>
            <person name="Waterhouse R.M."/>
            <person name="Ahn S.J."/>
            <person name="Almeida F.C."/>
            <person name="An C."/>
            <person name="Aqrawi P."/>
            <person name="Bretschneider A."/>
            <person name="Bryant W.B."/>
            <person name="Bucks S."/>
            <person name="Chao H."/>
            <person name="Chevignon G."/>
            <person name="Christen J.M."/>
            <person name="Clarke D.F."/>
            <person name="Dittmer N.T."/>
            <person name="Ferguson L.C.F."/>
            <person name="Garavelou S."/>
            <person name="Gordon K.H.J."/>
            <person name="Gunaratna R.T."/>
            <person name="Han Y."/>
            <person name="Hauser F."/>
            <person name="He Y."/>
            <person name="Heidel-Fischer H."/>
            <person name="Hirsh A."/>
            <person name="Hu Y."/>
            <person name="Jiang H."/>
            <person name="Kalra D."/>
            <person name="Klinner C."/>
            <person name="Konig C."/>
            <person name="Kovar C."/>
            <person name="Kroll A.R."/>
            <person name="Kuwar S.S."/>
            <person name="Lee S.L."/>
            <person name="Lehman R."/>
            <person name="Li K."/>
            <person name="Li Z."/>
            <person name="Liang H."/>
            <person name="Lovelace S."/>
            <person name="Lu Z."/>
            <person name="Mansfield J.H."/>
            <person name="McCulloch K.J."/>
            <person name="Mathew T."/>
            <person name="Morton B."/>
            <person name="Muzny D.M."/>
            <person name="Neunemann D."/>
            <person name="Ongeri F."/>
            <person name="Pauchet Y."/>
            <person name="Pu L.L."/>
            <person name="Pyrousis I."/>
            <person name="Rao X.J."/>
            <person name="Redding A."/>
            <person name="Roesel C."/>
            <person name="Sanchez-Gracia A."/>
            <person name="Schaack S."/>
            <person name="Shukla A."/>
            <person name="Tetreau G."/>
            <person name="Wang Y."/>
            <person name="Xiong G.H."/>
            <person name="Traut W."/>
            <person name="Walsh T.K."/>
            <person name="Worley K.C."/>
            <person name="Wu D."/>
            <person name="Wu W."/>
            <person name="Wu Y.Q."/>
            <person name="Zhang X."/>
            <person name="Zou Z."/>
            <person name="Zucker H."/>
            <person name="Briscoe A.D."/>
            <person name="Burmester T."/>
            <person name="Clem R.J."/>
            <person name="Feyereisen R."/>
            <person name="Grimmelikhuijzen C.J.P."/>
            <person name="Hamodrakas S.J."/>
            <person name="Hansson B.S."/>
            <person name="Huguet E."/>
            <person name="Jermiin L.S."/>
            <person name="Lan Q."/>
            <person name="Lehman H.K."/>
            <person name="Lorenzen M."/>
            <person name="Merzendorfer H."/>
            <person name="Michalopoulos I."/>
            <person name="Morton D.B."/>
            <person name="Muthukrishnan S."/>
            <person name="Oakeshott J.G."/>
            <person name="Palmer W."/>
            <person name="Park Y."/>
            <person name="Passarelli A.L."/>
            <person name="Rozas J."/>
            <person name="Schwartz L.M."/>
            <person name="Smith W."/>
            <person name="Southgate A."/>
            <person name="Vilcinskas A."/>
            <person name="Vogt R."/>
            <person name="Wang P."/>
            <person name="Werren J."/>
            <person name="Yu X.Q."/>
            <person name="Zhou J.J."/>
            <person name="Brown S.J."/>
            <person name="Scherer S.E."/>
            <person name="Richards S."/>
            <person name="Blissard G.W."/>
        </authorList>
    </citation>
    <scope>NUCLEOTIDE SEQUENCE</scope>
</reference>
<feature type="compositionally biased region" description="Basic and acidic residues" evidence="3">
    <location>
        <begin position="194"/>
        <end position="205"/>
    </location>
</feature>
<dbReference type="PANTHER" id="PTHR42648">
    <property type="entry name" value="TRANSPOSASE, PUTATIVE-RELATED"/>
    <property type="match status" value="1"/>
</dbReference>
<dbReference type="GO" id="GO:0046872">
    <property type="term" value="F:metal ion binding"/>
    <property type="evidence" value="ECO:0007669"/>
    <property type="project" value="UniProtKB-KW"/>
</dbReference>
<dbReference type="AlphaFoldDB" id="A0A921ZU43"/>